<evidence type="ECO:0000313" key="2">
    <source>
        <dbReference type="EMBL" id="AEP12675.1"/>
    </source>
</evidence>
<dbReference type="RefSeq" id="WP_014100412.1">
    <property type="nucleotide sequence ID" value="NC_016024.1"/>
</dbReference>
<dbReference type="EMBL" id="CP002514">
    <property type="protein sequence ID" value="AEP12675.1"/>
    <property type="molecule type" value="Genomic_DNA"/>
</dbReference>
<gene>
    <name evidence="2" type="ordered locus">Cabther_A1929</name>
</gene>
<comment type="similarity">
    <text evidence="1">Belongs to the MEMO1 family.</text>
</comment>
<evidence type="ECO:0000313" key="3">
    <source>
        <dbReference type="Proteomes" id="UP000006791"/>
    </source>
</evidence>
<protein>
    <submittedName>
        <fullName evidence="2">Putative dioxygenase</fullName>
    </submittedName>
</protein>
<reference evidence="2 3" key="1">
    <citation type="journal article" date="2012" name="Environ. Microbiol.">
        <title>Complete genome of Candidatus Chloracidobacterium thermophilum, a chlorophyll-based photoheterotroph belonging to the phylum Acidobacteria.</title>
        <authorList>
            <person name="Garcia Costas A.M."/>
            <person name="Liu Z."/>
            <person name="Tomsho L.P."/>
            <person name="Schuster S.C."/>
            <person name="Ward D.M."/>
            <person name="Bryant D.A."/>
        </authorList>
    </citation>
    <scope>NUCLEOTIDE SEQUENCE [LARGE SCALE GENOMIC DNA]</scope>
    <source>
        <strain evidence="2 3">B</strain>
    </source>
</reference>
<organism evidence="2 3">
    <name type="scientific">Chloracidobacterium thermophilum (strain B)</name>
    <dbReference type="NCBI Taxonomy" id="981222"/>
    <lineage>
        <taxon>Bacteria</taxon>
        <taxon>Pseudomonadati</taxon>
        <taxon>Acidobacteriota</taxon>
        <taxon>Terriglobia</taxon>
        <taxon>Terriglobales</taxon>
        <taxon>Acidobacteriaceae</taxon>
        <taxon>Chloracidobacterium</taxon>
    </lineage>
</organism>
<dbReference type="GO" id="GO:0051213">
    <property type="term" value="F:dioxygenase activity"/>
    <property type="evidence" value="ECO:0007669"/>
    <property type="project" value="UniProtKB-KW"/>
</dbReference>
<dbReference type="HOGENOM" id="CLU_055281_0_0_0"/>
<accession>G2LHL1</accession>
<dbReference type="PANTHER" id="PTHR11060:SF0">
    <property type="entry name" value="PROTEIN MEMO1"/>
    <property type="match status" value="1"/>
</dbReference>
<dbReference type="InterPro" id="IPR002737">
    <property type="entry name" value="MEMO1_fam"/>
</dbReference>
<evidence type="ECO:0000256" key="1">
    <source>
        <dbReference type="ARBA" id="ARBA00006315"/>
    </source>
</evidence>
<proteinExistence type="inferred from homology"/>
<dbReference type="Pfam" id="PF01875">
    <property type="entry name" value="Memo"/>
    <property type="match status" value="1"/>
</dbReference>
<keyword evidence="3" id="KW-1185">Reference proteome</keyword>
<dbReference type="Gene3D" id="3.40.830.10">
    <property type="entry name" value="LigB-like"/>
    <property type="match status" value="1"/>
</dbReference>
<dbReference type="NCBIfam" id="TIGR04336">
    <property type="entry name" value="AmmeMemoSam_B"/>
    <property type="match status" value="1"/>
</dbReference>
<dbReference type="Proteomes" id="UP000006791">
    <property type="component" value="Chromosome 1"/>
</dbReference>
<name>G2LHL1_CHLTF</name>
<dbReference type="KEGG" id="ctm:Cabther_A1929"/>
<keyword evidence="2" id="KW-0223">Dioxygenase</keyword>
<dbReference type="AlphaFoldDB" id="G2LHL1"/>
<dbReference type="CDD" id="cd07361">
    <property type="entry name" value="MEMO_like"/>
    <property type="match status" value="1"/>
</dbReference>
<dbReference type="PANTHER" id="PTHR11060">
    <property type="entry name" value="PROTEIN MEMO1"/>
    <property type="match status" value="1"/>
</dbReference>
<keyword evidence="2" id="KW-0560">Oxidoreductase</keyword>
<sequence length="421" mass="46563">MTEFPRLRPLQLFADETAQVIIAYDPQGFTEPIGLDIRLAPLLLLCDGQHSLSELPALLLHRFGQRWSADDLADIIRRLDEWLLLDSPRFAALAARQMAEFRAATVRPAAHAGVSYPDEPEALRQRLDAILAHTPACPLGAARPEQLVGVVAPHIDLRVGERAYAPAYRLIEQLAATLPDGEPVTFVVLGTSHYGGDGLFVASRKDYATPLGAMPCDREFLDRLETRLGASISADDTPHRQEHAIEFQAVFLRHIFDRHLEAGRPVRMVPILCTSLHELYAADEACRERTQAEYRAFIEALQATLAEQTHRTLLLVGGDLAHVGPKFGDRFDAQTRAAELERADTELLDYVAAGDSAAVLDHIARDEDARRVCGFPPLMAYLDALAAFGPTDGQVLHYEQWQERPTRSAVTYGAAAAWRSI</sequence>